<dbReference type="AlphaFoldDB" id="F2DBI3"/>
<name>F2DBI3_HORVV</name>
<organism evidence="1">
    <name type="scientific">Hordeum vulgare subsp. vulgare</name>
    <name type="common">Domesticated barley</name>
    <dbReference type="NCBI Taxonomy" id="112509"/>
    <lineage>
        <taxon>Eukaryota</taxon>
        <taxon>Viridiplantae</taxon>
        <taxon>Streptophyta</taxon>
        <taxon>Embryophyta</taxon>
        <taxon>Tracheophyta</taxon>
        <taxon>Spermatophyta</taxon>
        <taxon>Magnoliopsida</taxon>
        <taxon>Liliopsida</taxon>
        <taxon>Poales</taxon>
        <taxon>Poaceae</taxon>
        <taxon>BOP clade</taxon>
        <taxon>Pooideae</taxon>
        <taxon>Triticodae</taxon>
        <taxon>Triticeae</taxon>
        <taxon>Hordeinae</taxon>
        <taxon>Hordeum</taxon>
    </lineage>
</organism>
<accession>F2DBI3</accession>
<dbReference type="PANTHER" id="PTHR31205">
    <property type="entry name" value="ACTIN CROSS-LINKING PROTEIN (DUF569)"/>
    <property type="match status" value="1"/>
</dbReference>
<evidence type="ECO:0000313" key="1">
    <source>
        <dbReference type="EMBL" id="BAJ92454.1"/>
    </source>
</evidence>
<proteinExistence type="evidence at transcript level"/>
<dbReference type="EMBL" id="AK361247">
    <property type="protein sequence ID" value="BAJ92454.1"/>
    <property type="molecule type" value="mRNA"/>
</dbReference>
<sequence length="246" mass="27788">MPARPGLNGLRAELRDYDQPEVEAIRWEAVGSGFAEDVVLLRHVDGRYHRANGRYLHWNATGVSVDDSVSSMMHWIVETTPFRDAGMPAIPGPLPTRPRFSAIFTRRGAERQIRGVEPIPGEAGMPAAHGPNGPRFSSIFSSLGRRIRFVRALEDGYYPPEVNSWPREADPARRQPARRWLWRDPRDRRLPDRDPCAGGQTSLLKEGVSVMPPPATQRRGVPSGRHIIWLLPKIVELLYLRRQRGA</sequence>
<protein>
    <submittedName>
        <fullName evidence="1">Predicted protein</fullName>
    </submittedName>
</protein>
<reference evidence="1" key="1">
    <citation type="journal article" date="2011" name="Plant Physiol.">
        <title>Comprehensive sequence analysis of 24,783 barley full-length cDNAs derived from 12 clone libraries.</title>
        <authorList>
            <person name="Matsumoto T."/>
            <person name="Tanaka T."/>
            <person name="Sakai H."/>
            <person name="Amano N."/>
            <person name="Kanamori H."/>
            <person name="Kurita K."/>
            <person name="Kikuta A."/>
            <person name="Kamiya K."/>
            <person name="Yamamoto M."/>
            <person name="Ikawa H."/>
            <person name="Fujii N."/>
            <person name="Hori K."/>
            <person name="Itoh T."/>
            <person name="Sato K."/>
        </authorList>
    </citation>
    <scope>NUCLEOTIDE SEQUENCE</scope>
    <source>
        <tissue evidence="1">Shoot</tissue>
    </source>
</reference>
<dbReference type="PANTHER" id="PTHR31205:SF83">
    <property type="entry name" value="GENOME ASSEMBLY, CHROMOSOME: II"/>
    <property type="match status" value="1"/>
</dbReference>